<feature type="chain" id="PRO_5044531931" description="Carboxypeptidase" evidence="7">
    <location>
        <begin position="22"/>
        <end position="911"/>
    </location>
</feature>
<dbReference type="GO" id="GO:0004185">
    <property type="term" value="F:serine-type carboxypeptidase activity"/>
    <property type="evidence" value="ECO:0007669"/>
    <property type="project" value="UniProtKB-UniRule"/>
</dbReference>
<dbReference type="InterPro" id="IPR033124">
    <property type="entry name" value="Ser_caboxypep_his_AS"/>
</dbReference>
<dbReference type="PROSITE" id="PS00560">
    <property type="entry name" value="CARBOXYPEPT_SER_HIS"/>
    <property type="match status" value="1"/>
</dbReference>
<sequence length="911" mass="101202">MKYSTSFLALISSLLKESAVALSLKQSLQNQEASKVYDYDFHGGVFLSTSEVNKDFCDPDSVSLSGYFGLDGSAYDQAETKHYFYWFFEKRSTSTSSSDGPIPLLIWLNGGPGCSSMLGLLTENGPCLVNEAGDGTMVNPYSWNEVAHVLFLDQPATVGYSYGRANDSTDEMMAEDAYFFIQSFLQSEEGQKYQNSPLYLTGESYAGHYIPAISHRILAGNNNYEKNNLLHVPLAGMAIGNPWTDPVEQNKWYAEYAKENNLFTAEEIKTMEDGIPGCVENIQECEEDNNIFSGFKCILGVGTCNMVNLGPPQVHNISLYDITKPCIGDMCVDLSNVDTFLNLESSKRALNVPIERSWTMCSDQVHLKFLSEQGQSASPYISEALDNNVHVLIYAGDNDYICNYLGVKAMASDLNWDHTADFTAAEDQAWGEGGIAKSSNHGLTFLKVFDAGHMVPTDQPAVSLDMITQFLKRESFVTVQHREIWPNIQQYQSNPNKVEGSQFDGANDKHYFYWFFEKRSTSLQSSSSNDNTNGPIPFIIWLNGGPGCSSMLGLLTENGPCSVNSDGDRTSPSPYSWNEVAHILYLDQPAKTGYSYGEVNDHNEDMIAEDAFYFIQAFLQSEEGQKYQVSPLYLTGESYAGHYIPAIAHRILEGNEGENYLLTIPLAGIAIGNPWIDPETQYQWYAAMASENSHGLRIFTNEEVQHIKDSTPQCIDRINECNTGNGVDTQLKCQIADAFCGDLNLGPLDARNLSPYDITKQCIGDGCIDTSNLSTFLNLDSTKEALHIPTNIVWKECSRISNKFRADDARTVAPYLTELLHKGIPVLLYAGDLDYICNYMGTKAVALKLEWNHKNDFNAAEDHEWGNQSGLVRSSNGLTFMQVYDAGHMVPSDKPDVSLAMITQFVKGEAF</sequence>
<keyword evidence="2 7" id="KW-0121">Carboxypeptidase</keyword>
<keyword evidence="3 7" id="KW-0645">Protease</keyword>
<dbReference type="SUPFAM" id="SSF53474">
    <property type="entry name" value="alpha/beta-Hydrolases"/>
    <property type="match status" value="2"/>
</dbReference>
<dbReference type="Gene3D" id="1.10.287.410">
    <property type="match status" value="1"/>
</dbReference>
<evidence type="ECO:0000256" key="3">
    <source>
        <dbReference type="ARBA" id="ARBA00022670"/>
    </source>
</evidence>
<dbReference type="PRINTS" id="PR00724">
    <property type="entry name" value="CRBOXYPTASEC"/>
</dbReference>
<evidence type="ECO:0000313" key="8">
    <source>
        <dbReference type="EMBL" id="KAL3769132.1"/>
    </source>
</evidence>
<evidence type="ECO:0000256" key="4">
    <source>
        <dbReference type="ARBA" id="ARBA00022729"/>
    </source>
</evidence>
<evidence type="ECO:0000313" key="9">
    <source>
        <dbReference type="Proteomes" id="UP001530400"/>
    </source>
</evidence>
<keyword evidence="4 7" id="KW-0732">Signal</keyword>
<dbReference type="Gene3D" id="3.40.50.1820">
    <property type="entry name" value="alpha/beta hydrolase"/>
    <property type="match status" value="2"/>
</dbReference>
<comment type="caution">
    <text evidence="8">The sequence shown here is derived from an EMBL/GenBank/DDBJ whole genome shotgun (WGS) entry which is preliminary data.</text>
</comment>
<dbReference type="InterPro" id="IPR018202">
    <property type="entry name" value="Ser_caboxypep_ser_AS"/>
</dbReference>
<dbReference type="EC" id="3.4.16.-" evidence="7"/>
<reference evidence="8 9" key="1">
    <citation type="submission" date="2024-10" db="EMBL/GenBank/DDBJ databases">
        <title>Updated reference genomes for cyclostephanoid diatoms.</title>
        <authorList>
            <person name="Roberts W.R."/>
            <person name="Alverson A.J."/>
        </authorList>
    </citation>
    <scope>NUCLEOTIDE SEQUENCE [LARGE SCALE GENOMIC DNA]</scope>
    <source>
        <strain evidence="8 9">AJA010-31</strain>
    </source>
</reference>
<evidence type="ECO:0000256" key="6">
    <source>
        <dbReference type="ARBA" id="ARBA00023180"/>
    </source>
</evidence>
<accession>A0ABD3N3K3</accession>
<dbReference type="AlphaFoldDB" id="A0ABD3N3K3"/>
<dbReference type="GO" id="GO:0006508">
    <property type="term" value="P:proteolysis"/>
    <property type="evidence" value="ECO:0007669"/>
    <property type="project" value="UniProtKB-KW"/>
</dbReference>
<dbReference type="EMBL" id="JALLPJ020001336">
    <property type="protein sequence ID" value="KAL3769132.1"/>
    <property type="molecule type" value="Genomic_DNA"/>
</dbReference>
<evidence type="ECO:0000256" key="2">
    <source>
        <dbReference type="ARBA" id="ARBA00022645"/>
    </source>
</evidence>
<evidence type="ECO:0000256" key="5">
    <source>
        <dbReference type="ARBA" id="ARBA00022801"/>
    </source>
</evidence>
<dbReference type="PROSITE" id="PS00131">
    <property type="entry name" value="CARBOXYPEPT_SER_SER"/>
    <property type="match status" value="2"/>
</dbReference>
<gene>
    <name evidence="8" type="ORF">ACHAWO_007873</name>
</gene>
<name>A0ABD3N3K3_9STRA</name>
<dbReference type="PANTHER" id="PTHR11802">
    <property type="entry name" value="SERINE PROTEASE FAMILY S10 SERINE CARBOXYPEPTIDASE"/>
    <property type="match status" value="1"/>
</dbReference>
<keyword evidence="9" id="KW-1185">Reference proteome</keyword>
<organism evidence="8 9">
    <name type="scientific">Cyclotella atomus</name>
    <dbReference type="NCBI Taxonomy" id="382360"/>
    <lineage>
        <taxon>Eukaryota</taxon>
        <taxon>Sar</taxon>
        <taxon>Stramenopiles</taxon>
        <taxon>Ochrophyta</taxon>
        <taxon>Bacillariophyta</taxon>
        <taxon>Coscinodiscophyceae</taxon>
        <taxon>Thalassiosirophycidae</taxon>
        <taxon>Stephanodiscales</taxon>
        <taxon>Stephanodiscaceae</taxon>
        <taxon>Cyclotella</taxon>
    </lineage>
</organism>
<evidence type="ECO:0000256" key="1">
    <source>
        <dbReference type="ARBA" id="ARBA00009431"/>
    </source>
</evidence>
<evidence type="ECO:0000256" key="7">
    <source>
        <dbReference type="RuleBase" id="RU361156"/>
    </source>
</evidence>
<dbReference type="PANTHER" id="PTHR11802:SF113">
    <property type="entry name" value="SERINE CARBOXYPEPTIDASE CTSA-4.1"/>
    <property type="match status" value="1"/>
</dbReference>
<keyword evidence="5 7" id="KW-0378">Hydrolase</keyword>
<dbReference type="Pfam" id="PF00450">
    <property type="entry name" value="Peptidase_S10"/>
    <property type="match status" value="2"/>
</dbReference>
<dbReference type="InterPro" id="IPR029058">
    <property type="entry name" value="AB_hydrolase_fold"/>
</dbReference>
<protein>
    <recommendedName>
        <fullName evidence="7">Carboxypeptidase</fullName>
        <ecNumber evidence="7">3.4.16.-</ecNumber>
    </recommendedName>
</protein>
<dbReference type="Proteomes" id="UP001530400">
    <property type="component" value="Unassembled WGS sequence"/>
</dbReference>
<dbReference type="InterPro" id="IPR001563">
    <property type="entry name" value="Peptidase_S10"/>
</dbReference>
<keyword evidence="6" id="KW-0325">Glycoprotein</keyword>
<feature type="signal peptide" evidence="7">
    <location>
        <begin position="1"/>
        <end position="21"/>
    </location>
</feature>
<comment type="similarity">
    <text evidence="1 7">Belongs to the peptidase S10 family.</text>
</comment>
<proteinExistence type="inferred from homology"/>